<dbReference type="OrthoDB" id="37622at2"/>
<evidence type="ECO:0000256" key="1">
    <source>
        <dbReference type="ARBA" id="ARBA00010169"/>
    </source>
</evidence>
<gene>
    <name evidence="2" type="ORF">PAEH1_07850</name>
</gene>
<dbReference type="Gene3D" id="3.30.70.120">
    <property type="match status" value="1"/>
</dbReference>
<comment type="similarity">
    <text evidence="1">Belongs to the CutA family.</text>
</comment>
<reference evidence="2 3" key="1">
    <citation type="submission" date="2017-01" db="EMBL/GenBank/DDBJ databases">
        <title>Complete Genome Sequence of Paenalcaligenes hominis, Isolated from a paraplegic Patient with neurogenic bladder.</title>
        <authorList>
            <person name="Mukhopadhyay R."/>
            <person name="Joaquin J."/>
            <person name="Hogue R."/>
            <person name="Kilaru A."/>
            <person name="Jospin G."/>
            <person name="Mars K."/>
            <person name="Eisen J.A."/>
            <person name="Chaturvedi V."/>
        </authorList>
    </citation>
    <scope>NUCLEOTIDE SEQUENCE [LARGE SCALE GENOMIC DNA]</scope>
    <source>
        <strain evidence="2 3">15S00501</strain>
    </source>
</reference>
<dbReference type="Proteomes" id="UP000189369">
    <property type="component" value="Chromosome"/>
</dbReference>
<accession>A0A1U9K0D0</accession>
<sequence>MQFEPYSDEQIVVVLSNAPDESLAKRIAHIVVEEGLAACVNLGRPSLSIYMWQGSLEGAEEIPLTFKTTGARVLALMERIKSLHPYDVPELLVLPAIAGLDSYIQWVKEQTSA</sequence>
<dbReference type="Pfam" id="PF03091">
    <property type="entry name" value="CutA1"/>
    <property type="match status" value="1"/>
</dbReference>
<dbReference type="InterPro" id="IPR011322">
    <property type="entry name" value="N-reg_PII-like_a/b"/>
</dbReference>
<evidence type="ECO:0000313" key="2">
    <source>
        <dbReference type="EMBL" id="AQS51487.1"/>
    </source>
</evidence>
<proteinExistence type="inferred from homology"/>
<dbReference type="PANTHER" id="PTHR23419:SF8">
    <property type="entry name" value="FI09726P"/>
    <property type="match status" value="1"/>
</dbReference>
<dbReference type="EMBL" id="CP019697">
    <property type="protein sequence ID" value="AQS51487.1"/>
    <property type="molecule type" value="Genomic_DNA"/>
</dbReference>
<dbReference type="InterPro" id="IPR004323">
    <property type="entry name" value="Ion_tolerance_CutA"/>
</dbReference>
<dbReference type="AlphaFoldDB" id="A0A1U9K0D0"/>
<dbReference type="PANTHER" id="PTHR23419">
    <property type="entry name" value="DIVALENT CATION TOLERANCE CUTA-RELATED"/>
    <property type="match status" value="1"/>
</dbReference>
<name>A0A1U9K0D0_9BURK</name>
<protein>
    <submittedName>
        <fullName evidence="2">Divalent-cation tolerance protein CutA</fullName>
    </submittedName>
</protein>
<dbReference type="GO" id="GO:0010038">
    <property type="term" value="P:response to metal ion"/>
    <property type="evidence" value="ECO:0007669"/>
    <property type="project" value="InterPro"/>
</dbReference>
<dbReference type="GO" id="GO:0005507">
    <property type="term" value="F:copper ion binding"/>
    <property type="evidence" value="ECO:0007669"/>
    <property type="project" value="TreeGrafter"/>
</dbReference>
<organism evidence="2 3">
    <name type="scientific">Paenalcaligenes hominis</name>
    <dbReference type="NCBI Taxonomy" id="643674"/>
    <lineage>
        <taxon>Bacteria</taxon>
        <taxon>Pseudomonadati</taxon>
        <taxon>Pseudomonadota</taxon>
        <taxon>Betaproteobacteria</taxon>
        <taxon>Burkholderiales</taxon>
        <taxon>Alcaligenaceae</taxon>
        <taxon>Paenalcaligenes</taxon>
    </lineage>
</organism>
<dbReference type="SUPFAM" id="SSF54913">
    <property type="entry name" value="GlnB-like"/>
    <property type="match status" value="1"/>
</dbReference>
<evidence type="ECO:0000313" key="3">
    <source>
        <dbReference type="Proteomes" id="UP000189369"/>
    </source>
</evidence>
<dbReference type="InterPro" id="IPR015867">
    <property type="entry name" value="N-reg_PII/ATP_PRibTrfase_C"/>
</dbReference>
<dbReference type="KEGG" id="phn:PAEH1_07850"/>